<dbReference type="OrthoDB" id="784462at2759"/>
<evidence type="ECO:0000313" key="4">
    <source>
        <dbReference type="EMBL" id="KAF8643396.1"/>
    </source>
</evidence>
<accession>A0A835A5W4</accession>
<comment type="caution">
    <text evidence="4">The sequence shown here is derived from an EMBL/GenBank/DDBJ whole genome shotgun (WGS) entry which is preliminary data.</text>
</comment>
<dbReference type="InterPro" id="IPR038538">
    <property type="entry name" value="MTERF_sf"/>
</dbReference>
<evidence type="ECO:0000313" key="5">
    <source>
        <dbReference type="Proteomes" id="UP000636709"/>
    </source>
</evidence>
<evidence type="ECO:0000256" key="2">
    <source>
        <dbReference type="ARBA" id="ARBA00022472"/>
    </source>
</evidence>
<dbReference type="InterPro" id="IPR003690">
    <property type="entry name" value="MTERF"/>
</dbReference>
<comment type="similarity">
    <text evidence="1">Belongs to the mTERF family.</text>
</comment>
<keyword evidence="3" id="KW-0809">Transit peptide</keyword>
<dbReference type="SMART" id="SM00733">
    <property type="entry name" value="Mterf"/>
    <property type="match status" value="2"/>
</dbReference>
<reference evidence="4" key="1">
    <citation type="submission" date="2020-07" db="EMBL/GenBank/DDBJ databases">
        <title>Genome sequence and genetic diversity analysis of an under-domesticated orphan crop, white fonio (Digitaria exilis).</title>
        <authorList>
            <person name="Bennetzen J.L."/>
            <person name="Chen S."/>
            <person name="Ma X."/>
            <person name="Wang X."/>
            <person name="Yssel A.E.J."/>
            <person name="Chaluvadi S.R."/>
            <person name="Johnson M."/>
            <person name="Gangashetty P."/>
            <person name="Hamidou F."/>
            <person name="Sanogo M.D."/>
            <person name="Zwaenepoel A."/>
            <person name="Wallace J."/>
            <person name="Van De Peer Y."/>
            <person name="Van Deynze A."/>
        </authorList>
    </citation>
    <scope>NUCLEOTIDE SEQUENCE</scope>
    <source>
        <tissue evidence="4">Leaves</tissue>
    </source>
</reference>
<gene>
    <name evidence="4" type="ORF">HU200_066880</name>
</gene>
<dbReference type="PANTHER" id="PTHR13068:SF102">
    <property type="entry name" value="OS11G0246100 PROTEIN"/>
    <property type="match status" value="1"/>
</dbReference>
<dbReference type="PANTHER" id="PTHR13068">
    <property type="entry name" value="CGI-12 PROTEIN-RELATED"/>
    <property type="match status" value="1"/>
</dbReference>
<keyword evidence="2" id="KW-0804">Transcription</keyword>
<dbReference type="FunFam" id="1.25.70.10:FF:000001">
    <property type="entry name" value="Mitochondrial transcription termination factor-like"/>
    <property type="match status" value="1"/>
</dbReference>
<evidence type="ECO:0000256" key="1">
    <source>
        <dbReference type="ARBA" id="ARBA00007692"/>
    </source>
</evidence>
<proteinExistence type="inferred from homology"/>
<dbReference type="GO" id="GO:0006353">
    <property type="term" value="P:DNA-templated transcription termination"/>
    <property type="evidence" value="ECO:0007669"/>
    <property type="project" value="UniProtKB-KW"/>
</dbReference>
<name>A0A835A5W4_9POAL</name>
<keyword evidence="2" id="KW-0806">Transcription termination</keyword>
<protein>
    <submittedName>
        <fullName evidence="4">Uncharacterized protein</fullName>
    </submittedName>
</protein>
<organism evidence="4 5">
    <name type="scientific">Digitaria exilis</name>
    <dbReference type="NCBI Taxonomy" id="1010633"/>
    <lineage>
        <taxon>Eukaryota</taxon>
        <taxon>Viridiplantae</taxon>
        <taxon>Streptophyta</taxon>
        <taxon>Embryophyta</taxon>
        <taxon>Tracheophyta</taxon>
        <taxon>Spermatophyta</taxon>
        <taxon>Magnoliopsida</taxon>
        <taxon>Liliopsida</taxon>
        <taxon>Poales</taxon>
        <taxon>Poaceae</taxon>
        <taxon>PACMAD clade</taxon>
        <taxon>Panicoideae</taxon>
        <taxon>Panicodae</taxon>
        <taxon>Paniceae</taxon>
        <taxon>Anthephorinae</taxon>
        <taxon>Digitaria</taxon>
    </lineage>
</organism>
<keyword evidence="2" id="KW-0805">Transcription regulation</keyword>
<dbReference type="Pfam" id="PF02536">
    <property type="entry name" value="mTERF"/>
    <property type="match status" value="1"/>
</dbReference>
<evidence type="ECO:0000256" key="3">
    <source>
        <dbReference type="ARBA" id="ARBA00022946"/>
    </source>
</evidence>
<sequence>MFPRTRCSSTLWTRCSSALRPRTLAHAFLRYANVTVCPLPRSFRFLLVGSRLLRSCDIGRKLELFTPILSSFDQILLFMKRNSRALPSNLESIKPNIALPRQCGLTVRVIAQLCLHNLWILKLKPGRLRDSPLFSQVVFAAASNTQEKVAATLEFLKSTLGCCQSEVSTAVSKMPTIQGMSEECLLSQIQFLTKEVGLEPQHIVEKPILLTFSLEKCLVPRHRVMKVLQAKGLLSSNMSFCSFVIFGEEKFKLRYIDCHEDSVPGLRMLMP</sequence>
<dbReference type="GO" id="GO:0003676">
    <property type="term" value="F:nucleic acid binding"/>
    <property type="evidence" value="ECO:0007669"/>
    <property type="project" value="InterPro"/>
</dbReference>
<dbReference type="Gene3D" id="1.25.70.10">
    <property type="entry name" value="Transcription termination factor 3, mitochondrial"/>
    <property type="match status" value="1"/>
</dbReference>
<dbReference type="EMBL" id="JACEFO010003189">
    <property type="protein sequence ID" value="KAF8643396.1"/>
    <property type="molecule type" value="Genomic_DNA"/>
</dbReference>
<dbReference type="AlphaFoldDB" id="A0A835A5W4"/>
<dbReference type="Proteomes" id="UP000636709">
    <property type="component" value="Unassembled WGS sequence"/>
</dbReference>
<keyword evidence="5" id="KW-1185">Reference proteome</keyword>